<feature type="transmembrane region" description="Helical" evidence="5">
    <location>
        <begin position="230"/>
        <end position="250"/>
    </location>
</feature>
<dbReference type="PANTHER" id="PTHR43027">
    <property type="entry name" value="DOXORUBICIN RESISTANCE ABC TRANSPORTER PERMEASE PROTEIN DRRC-RELATED"/>
    <property type="match status" value="1"/>
</dbReference>
<accession>A0A918CQC7</accession>
<dbReference type="InterPro" id="IPR052902">
    <property type="entry name" value="ABC-2_transporter"/>
</dbReference>
<organism evidence="7 8">
    <name type="scientific">Streptomyces fuscichromogenes</name>
    <dbReference type="NCBI Taxonomy" id="1324013"/>
    <lineage>
        <taxon>Bacteria</taxon>
        <taxon>Bacillati</taxon>
        <taxon>Actinomycetota</taxon>
        <taxon>Actinomycetes</taxon>
        <taxon>Kitasatosporales</taxon>
        <taxon>Streptomycetaceae</taxon>
        <taxon>Streptomyces</taxon>
    </lineage>
</organism>
<dbReference type="InterPro" id="IPR047817">
    <property type="entry name" value="ABC2_TM_bact-type"/>
</dbReference>
<dbReference type="PROSITE" id="PS51012">
    <property type="entry name" value="ABC_TM2"/>
    <property type="match status" value="1"/>
</dbReference>
<evidence type="ECO:0000256" key="4">
    <source>
        <dbReference type="ARBA" id="ARBA00023136"/>
    </source>
</evidence>
<dbReference type="RefSeq" id="WP_189262720.1">
    <property type="nucleotide sequence ID" value="NZ_BMML01000005.1"/>
</dbReference>
<feature type="transmembrane region" description="Helical" evidence="5">
    <location>
        <begin position="109"/>
        <end position="136"/>
    </location>
</feature>
<proteinExistence type="inferred from homology"/>
<reference evidence="7" key="2">
    <citation type="submission" date="2020-09" db="EMBL/GenBank/DDBJ databases">
        <authorList>
            <person name="Sun Q."/>
            <person name="Zhou Y."/>
        </authorList>
    </citation>
    <scope>NUCLEOTIDE SEQUENCE</scope>
    <source>
        <strain evidence="7">CGMCC 4.7110</strain>
    </source>
</reference>
<comment type="caution">
    <text evidence="7">The sequence shown here is derived from an EMBL/GenBank/DDBJ whole genome shotgun (WGS) entry which is preliminary data.</text>
</comment>
<comment type="subcellular location">
    <subcellularLocation>
        <location evidence="5">Cell membrane</location>
        <topology evidence="5">Multi-pass membrane protein</topology>
    </subcellularLocation>
    <subcellularLocation>
        <location evidence="1">Membrane</location>
        <topology evidence="1">Multi-pass membrane protein</topology>
    </subcellularLocation>
</comment>
<evidence type="ECO:0000256" key="5">
    <source>
        <dbReference type="RuleBase" id="RU361157"/>
    </source>
</evidence>
<reference evidence="7" key="1">
    <citation type="journal article" date="2014" name="Int. J. Syst. Evol. Microbiol.">
        <title>Complete genome sequence of Corynebacterium casei LMG S-19264T (=DSM 44701T), isolated from a smear-ripened cheese.</title>
        <authorList>
            <consortium name="US DOE Joint Genome Institute (JGI-PGF)"/>
            <person name="Walter F."/>
            <person name="Albersmeier A."/>
            <person name="Kalinowski J."/>
            <person name="Ruckert C."/>
        </authorList>
    </citation>
    <scope>NUCLEOTIDE SEQUENCE</scope>
    <source>
        <strain evidence="7">CGMCC 4.7110</strain>
    </source>
</reference>
<keyword evidence="4 5" id="KW-0472">Membrane</keyword>
<dbReference type="AlphaFoldDB" id="A0A918CQC7"/>
<protein>
    <recommendedName>
        <fullName evidence="5">Transport permease protein</fullName>
    </recommendedName>
</protein>
<dbReference type="PANTHER" id="PTHR43027:SF2">
    <property type="entry name" value="TRANSPORT PERMEASE PROTEIN"/>
    <property type="match status" value="1"/>
</dbReference>
<evidence type="ECO:0000256" key="3">
    <source>
        <dbReference type="ARBA" id="ARBA00022989"/>
    </source>
</evidence>
<evidence type="ECO:0000313" key="7">
    <source>
        <dbReference type="EMBL" id="GGN02360.1"/>
    </source>
</evidence>
<sequence length="260" mass="27328">MNTPTTTALRRRRLGALARAELLLLGRNRSAVLIALLVPLSLPITVRPAFGQLDLKGKGLNTGTLMLTAAIGFSFLFAVYTSLVSAYVARREELVLKRLRTGELADAEILAGTALPAVCLGLAQALVLTVGCAVLLHAGVPAAPYLTVLGLLTGLLISAALAALTSAFTRTTESAQVTALPVVFVSMLGSGIAVPADALPDRVARAGELLPLSPAVRLVRAGWTGELSTAQALTTTLTALAWTAVAVFAVRRWFRWEPRR</sequence>
<dbReference type="InterPro" id="IPR013525">
    <property type="entry name" value="ABC2_TM"/>
</dbReference>
<feature type="transmembrane region" description="Helical" evidence="5">
    <location>
        <begin position="177"/>
        <end position="196"/>
    </location>
</feature>
<keyword evidence="8" id="KW-1185">Reference proteome</keyword>
<keyword evidence="2 5" id="KW-0812">Transmembrane</keyword>
<dbReference type="EMBL" id="BMML01000005">
    <property type="protein sequence ID" value="GGN02360.1"/>
    <property type="molecule type" value="Genomic_DNA"/>
</dbReference>
<gene>
    <name evidence="7" type="ORF">GCM10011578_024730</name>
</gene>
<dbReference type="Pfam" id="PF01061">
    <property type="entry name" value="ABC2_membrane"/>
    <property type="match status" value="1"/>
</dbReference>
<evidence type="ECO:0000259" key="6">
    <source>
        <dbReference type="PROSITE" id="PS51012"/>
    </source>
</evidence>
<feature type="transmembrane region" description="Helical" evidence="5">
    <location>
        <begin position="142"/>
        <end position="165"/>
    </location>
</feature>
<dbReference type="Proteomes" id="UP000653411">
    <property type="component" value="Unassembled WGS sequence"/>
</dbReference>
<evidence type="ECO:0000256" key="1">
    <source>
        <dbReference type="ARBA" id="ARBA00004141"/>
    </source>
</evidence>
<feature type="transmembrane region" description="Helical" evidence="5">
    <location>
        <begin position="67"/>
        <end position="88"/>
    </location>
</feature>
<evidence type="ECO:0000256" key="2">
    <source>
        <dbReference type="ARBA" id="ARBA00022692"/>
    </source>
</evidence>
<keyword evidence="3 5" id="KW-1133">Transmembrane helix</keyword>
<dbReference type="GO" id="GO:0005886">
    <property type="term" value="C:plasma membrane"/>
    <property type="evidence" value="ECO:0007669"/>
    <property type="project" value="UniProtKB-SubCell"/>
</dbReference>
<keyword evidence="5" id="KW-1003">Cell membrane</keyword>
<dbReference type="GO" id="GO:0140359">
    <property type="term" value="F:ABC-type transporter activity"/>
    <property type="evidence" value="ECO:0007669"/>
    <property type="project" value="InterPro"/>
</dbReference>
<keyword evidence="5" id="KW-0813">Transport</keyword>
<feature type="domain" description="ABC transmembrane type-2" evidence="6">
    <location>
        <begin position="30"/>
        <end position="253"/>
    </location>
</feature>
<comment type="caution">
    <text evidence="5">Lacks conserved residue(s) required for the propagation of feature annotation.</text>
</comment>
<evidence type="ECO:0000313" key="8">
    <source>
        <dbReference type="Proteomes" id="UP000653411"/>
    </source>
</evidence>
<name>A0A918CQC7_9ACTN</name>
<comment type="similarity">
    <text evidence="5">Belongs to the ABC-2 integral membrane protein family.</text>
</comment>